<dbReference type="Proteomes" id="UP000305848">
    <property type="component" value="Unassembled WGS sequence"/>
</dbReference>
<dbReference type="PANTHER" id="PTHR43235:SF1">
    <property type="entry name" value="GLUTAMINE AMIDOTRANSFERASE PB2B2.05-RELATED"/>
    <property type="match status" value="1"/>
</dbReference>
<organism evidence="1 2">
    <name type="scientific">Ilyomonas limi</name>
    <dbReference type="NCBI Taxonomy" id="2575867"/>
    <lineage>
        <taxon>Bacteria</taxon>
        <taxon>Pseudomonadati</taxon>
        <taxon>Bacteroidota</taxon>
        <taxon>Chitinophagia</taxon>
        <taxon>Chitinophagales</taxon>
        <taxon>Chitinophagaceae</taxon>
        <taxon>Ilyomonas</taxon>
    </lineage>
</organism>
<evidence type="ECO:0000313" key="2">
    <source>
        <dbReference type="Proteomes" id="UP000305848"/>
    </source>
</evidence>
<dbReference type="PROSITE" id="PS51273">
    <property type="entry name" value="GATASE_TYPE_1"/>
    <property type="match status" value="1"/>
</dbReference>
<dbReference type="AlphaFoldDB" id="A0A4U3L2Z9"/>
<dbReference type="CDD" id="cd01745">
    <property type="entry name" value="GATase1_2"/>
    <property type="match status" value="1"/>
</dbReference>
<sequence>MKIALTYTGSDEKHNNYVRWLKANDDITVIKISADDNNLEEVKNCDALVLSGGVDIHPEFYNQYTDYANAPQVFNKERDHLEFAVFQSALENGKPVLGICRGLQLVNCFFGGSLEQDLGNDLNKIHRSEKKDKAHGLTVESGTVLHKIIQAERGVVNSAHHQAIKILGEGLKVNCVADDGTIEGFEWANASDKPFLLCIQWHPERMFQFGLEHSPLSKNIRDTFIEVIHSSKANNQ</sequence>
<reference evidence="1 2" key="1">
    <citation type="submission" date="2019-05" db="EMBL/GenBank/DDBJ databases">
        <title>Panacibacter sp. strain 17mud1-8 Genome sequencing and assembly.</title>
        <authorList>
            <person name="Chhetri G."/>
        </authorList>
    </citation>
    <scope>NUCLEOTIDE SEQUENCE [LARGE SCALE GENOMIC DNA]</scope>
    <source>
        <strain evidence="1 2">17mud1-8</strain>
    </source>
</reference>
<dbReference type="Gene3D" id="3.40.50.880">
    <property type="match status" value="1"/>
</dbReference>
<dbReference type="Pfam" id="PF07722">
    <property type="entry name" value="Peptidase_C26"/>
    <property type="match status" value="1"/>
</dbReference>
<dbReference type="InterPro" id="IPR044668">
    <property type="entry name" value="PuuD-like"/>
</dbReference>
<dbReference type="InterPro" id="IPR029062">
    <property type="entry name" value="Class_I_gatase-like"/>
</dbReference>
<protein>
    <submittedName>
        <fullName evidence="1">Gamma-glutamyl-gamma-aminobutyrate hydrolase family protein</fullName>
    </submittedName>
</protein>
<keyword evidence="2" id="KW-1185">Reference proteome</keyword>
<dbReference type="GO" id="GO:0005829">
    <property type="term" value="C:cytosol"/>
    <property type="evidence" value="ECO:0007669"/>
    <property type="project" value="TreeGrafter"/>
</dbReference>
<dbReference type="GO" id="GO:0033969">
    <property type="term" value="F:gamma-glutamyl-gamma-aminobutyrate hydrolase activity"/>
    <property type="evidence" value="ECO:0007669"/>
    <property type="project" value="TreeGrafter"/>
</dbReference>
<proteinExistence type="predicted"/>
<dbReference type="InterPro" id="IPR011697">
    <property type="entry name" value="Peptidase_C26"/>
</dbReference>
<comment type="caution">
    <text evidence="1">The sequence shown here is derived from an EMBL/GenBank/DDBJ whole genome shotgun (WGS) entry which is preliminary data.</text>
</comment>
<dbReference type="GO" id="GO:0006598">
    <property type="term" value="P:polyamine catabolic process"/>
    <property type="evidence" value="ECO:0007669"/>
    <property type="project" value="TreeGrafter"/>
</dbReference>
<gene>
    <name evidence="1" type="ORF">FC093_08890</name>
</gene>
<keyword evidence="1" id="KW-0378">Hydrolase</keyword>
<name>A0A4U3L2Z9_9BACT</name>
<dbReference type="SUPFAM" id="SSF52317">
    <property type="entry name" value="Class I glutamine amidotransferase-like"/>
    <property type="match status" value="1"/>
</dbReference>
<dbReference type="EMBL" id="SZQL01000005">
    <property type="protein sequence ID" value="TKK69418.1"/>
    <property type="molecule type" value="Genomic_DNA"/>
</dbReference>
<evidence type="ECO:0000313" key="1">
    <source>
        <dbReference type="EMBL" id="TKK69418.1"/>
    </source>
</evidence>
<dbReference type="OrthoDB" id="9804920at2"/>
<dbReference type="PANTHER" id="PTHR43235">
    <property type="entry name" value="GLUTAMINE AMIDOTRANSFERASE PB2B2.05-RELATED"/>
    <property type="match status" value="1"/>
</dbReference>
<dbReference type="RefSeq" id="WP_137261414.1">
    <property type="nucleotide sequence ID" value="NZ_SZQL01000005.1"/>
</dbReference>
<accession>A0A4U3L2Z9</accession>